<dbReference type="InterPro" id="IPR016032">
    <property type="entry name" value="Sig_transdc_resp-reg_C-effctor"/>
</dbReference>
<protein>
    <recommendedName>
        <fullName evidence="2">HTH luxR-type domain-containing protein</fullName>
    </recommendedName>
</protein>
<dbReference type="InterPro" id="IPR000792">
    <property type="entry name" value="Tscrpt_reg_LuxR_C"/>
</dbReference>
<evidence type="ECO:0000259" key="2">
    <source>
        <dbReference type="SMART" id="SM00421"/>
    </source>
</evidence>
<evidence type="ECO:0000256" key="1">
    <source>
        <dbReference type="SAM" id="Phobius"/>
    </source>
</evidence>
<organism evidence="3 4">
    <name type="scientific">Elizabethkingia ursingii</name>
    <dbReference type="NCBI Taxonomy" id="1756150"/>
    <lineage>
        <taxon>Bacteria</taxon>
        <taxon>Pseudomonadati</taxon>
        <taxon>Bacteroidota</taxon>
        <taxon>Flavobacteriia</taxon>
        <taxon>Flavobacteriales</taxon>
        <taxon>Weeksellaceae</taxon>
        <taxon>Elizabethkingia</taxon>
    </lineage>
</organism>
<accession>A0ABX3N8W1</accession>
<dbReference type="Gene3D" id="1.10.10.10">
    <property type="entry name" value="Winged helix-like DNA-binding domain superfamily/Winged helix DNA-binding domain"/>
    <property type="match status" value="1"/>
</dbReference>
<keyword evidence="1" id="KW-0812">Transmembrane</keyword>
<keyword evidence="1" id="KW-0472">Membrane</keyword>
<keyword evidence="1" id="KW-1133">Transmembrane helix</keyword>
<dbReference type="RefSeq" id="WP_078778401.1">
    <property type="nucleotide sequence ID" value="NZ_MBDS01000014.1"/>
</dbReference>
<evidence type="ECO:0000313" key="4">
    <source>
        <dbReference type="Proteomes" id="UP000190016"/>
    </source>
</evidence>
<dbReference type="SUPFAM" id="SSF46894">
    <property type="entry name" value="C-terminal effector domain of the bipartite response regulators"/>
    <property type="match status" value="1"/>
</dbReference>
<sequence length="162" mass="19392">MLKHLLISDILKITHKDVLVIIRMIIFFLIMGFVFLWYKYNWEKYSIEEIEKPSSEMNSPMLDSITEILNIAQQSPNHFWIYFQEIYPQFCIKLLKINPNLKVSELTFCAYIYLGFTTKEIANYTFKAVKTVENNRYNIRKKLKLSPDVDLTVWLRILMHSV</sequence>
<name>A0ABX3N8W1_9FLAO</name>
<proteinExistence type="predicted"/>
<dbReference type="InterPro" id="IPR036388">
    <property type="entry name" value="WH-like_DNA-bd_sf"/>
</dbReference>
<gene>
    <name evidence="3" type="ORF">BB021_04670</name>
</gene>
<dbReference type="SMART" id="SM00421">
    <property type="entry name" value="HTH_LUXR"/>
    <property type="match status" value="1"/>
</dbReference>
<reference evidence="3 4" key="1">
    <citation type="submission" date="2016-07" db="EMBL/GenBank/DDBJ databases">
        <title>Revisiting the Taxonomy of the Elizabethkingia Genus based on Whole-Genome Sequencing, Optical Mapping, and MALDI-TOF.</title>
        <authorList>
            <person name="Nicholson A.C."/>
        </authorList>
    </citation>
    <scope>NUCLEOTIDE SEQUENCE [LARGE SCALE GENOMIC DNA]</scope>
    <source>
        <strain evidence="3 4">C1558</strain>
    </source>
</reference>
<feature type="transmembrane region" description="Helical" evidence="1">
    <location>
        <begin position="20"/>
        <end position="38"/>
    </location>
</feature>
<evidence type="ECO:0000313" key="3">
    <source>
        <dbReference type="EMBL" id="OPB88678.1"/>
    </source>
</evidence>
<comment type="caution">
    <text evidence="3">The sequence shown here is derived from an EMBL/GenBank/DDBJ whole genome shotgun (WGS) entry which is preliminary data.</text>
</comment>
<dbReference type="EMBL" id="MBDS01000014">
    <property type="protein sequence ID" value="OPB88678.1"/>
    <property type="molecule type" value="Genomic_DNA"/>
</dbReference>
<feature type="domain" description="HTH luxR-type" evidence="2">
    <location>
        <begin position="98"/>
        <end position="155"/>
    </location>
</feature>
<dbReference type="Pfam" id="PF00196">
    <property type="entry name" value="GerE"/>
    <property type="match status" value="1"/>
</dbReference>
<keyword evidence="4" id="KW-1185">Reference proteome</keyword>
<dbReference type="Proteomes" id="UP000190016">
    <property type="component" value="Unassembled WGS sequence"/>
</dbReference>